<dbReference type="Pfam" id="PF00144">
    <property type="entry name" value="Beta-lactamase"/>
    <property type="match status" value="1"/>
</dbReference>
<feature type="signal peptide" evidence="1">
    <location>
        <begin position="1"/>
        <end position="20"/>
    </location>
</feature>
<dbReference type="PANTHER" id="PTHR43283">
    <property type="entry name" value="BETA-LACTAMASE-RELATED"/>
    <property type="match status" value="1"/>
</dbReference>
<keyword evidence="1" id="KW-0732">Signal</keyword>
<keyword evidence="4" id="KW-1185">Reference proteome</keyword>
<dbReference type="Proteomes" id="UP000431269">
    <property type="component" value="Chromosome"/>
</dbReference>
<evidence type="ECO:0000313" key="4">
    <source>
        <dbReference type="Proteomes" id="UP000431269"/>
    </source>
</evidence>
<dbReference type="InterPro" id="IPR050789">
    <property type="entry name" value="Diverse_Enzym_Activities"/>
</dbReference>
<dbReference type="AlphaFoldDB" id="A0A6I6MSP7"/>
<evidence type="ECO:0000259" key="2">
    <source>
        <dbReference type="Pfam" id="PF00144"/>
    </source>
</evidence>
<dbReference type="PANTHER" id="PTHR43283:SF7">
    <property type="entry name" value="BETA-LACTAMASE-RELATED DOMAIN-CONTAINING PROTEIN"/>
    <property type="match status" value="1"/>
</dbReference>
<name>A0A6I6MSP7_9CAUL</name>
<feature type="domain" description="Beta-lactamase-related" evidence="2">
    <location>
        <begin position="74"/>
        <end position="358"/>
    </location>
</feature>
<dbReference type="InterPro" id="IPR012338">
    <property type="entry name" value="Beta-lactam/transpept-like"/>
</dbReference>
<evidence type="ECO:0000256" key="1">
    <source>
        <dbReference type="SAM" id="SignalP"/>
    </source>
</evidence>
<protein>
    <submittedName>
        <fullName evidence="3">Beta-lactamase</fullName>
    </submittedName>
</protein>
<dbReference type="Gene3D" id="3.40.710.10">
    <property type="entry name" value="DD-peptidase/beta-lactamase superfamily"/>
    <property type="match status" value="1"/>
</dbReference>
<accession>A0A6I6MSP7</accession>
<dbReference type="KEGG" id="tsv:DSM104635_03306"/>
<dbReference type="EMBL" id="CP047045">
    <property type="protein sequence ID" value="QGZ96446.1"/>
    <property type="molecule type" value="Genomic_DNA"/>
</dbReference>
<sequence length="385" mass="42269">MLRNALVALVWVVVAASASAQTLAPLQSQPAGVAWPGADWEAAPQPRDLDAATFDLAMTEAFAGPHPELGETRAVLIVQGGRVVFERYGDGYTRETRLTSWSMAKSITHALVGAAVMDGQVSIDAPMGNPLWRAGDRRASITWRQWMQMVDGLDYQESNEDVTLAGNARMLFGDGRRDIARWAAQRPLIHDPGTTWNYSSADTILVSDALTRVIVSDPRDANDRRTRVRAWMNEQLFDRIGMHPVVEFDPQGTFYGSSLIWASARDFARFGYLYLRDGVWDGERLLPEGWVDFGRTPGPAQNTDTYGAGWWLTPSQGPGRPARSLITDPGIADAFSAQGYEGQIVVVVPSKDLVLVRLGRFDGGAEAWDALGDWATRVIGAYGDR</sequence>
<dbReference type="RefSeq" id="WP_158767232.1">
    <property type="nucleotide sequence ID" value="NZ_CP047045.1"/>
</dbReference>
<organism evidence="3 4">
    <name type="scientific">Terricaulis silvestris</name>
    <dbReference type="NCBI Taxonomy" id="2686094"/>
    <lineage>
        <taxon>Bacteria</taxon>
        <taxon>Pseudomonadati</taxon>
        <taxon>Pseudomonadota</taxon>
        <taxon>Alphaproteobacteria</taxon>
        <taxon>Caulobacterales</taxon>
        <taxon>Caulobacteraceae</taxon>
        <taxon>Terricaulis</taxon>
    </lineage>
</organism>
<reference evidence="4" key="1">
    <citation type="submission" date="2019-12" db="EMBL/GenBank/DDBJ databases">
        <title>Complete genome of Terracaulis silvestris 0127_4.</title>
        <authorList>
            <person name="Vieira S."/>
            <person name="Riedel T."/>
            <person name="Sproer C."/>
            <person name="Pascual J."/>
            <person name="Boedeker C."/>
            <person name="Overmann J."/>
        </authorList>
    </citation>
    <scope>NUCLEOTIDE SEQUENCE [LARGE SCALE GENOMIC DNA]</scope>
    <source>
        <strain evidence="4">0127_4</strain>
    </source>
</reference>
<feature type="chain" id="PRO_5026076038" evidence="1">
    <location>
        <begin position="21"/>
        <end position="385"/>
    </location>
</feature>
<dbReference type="SUPFAM" id="SSF56601">
    <property type="entry name" value="beta-lactamase/transpeptidase-like"/>
    <property type="match status" value="1"/>
</dbReference>
<dbReference type="InterPro" id="IPR001466">
    <property type="entry name" value="Beta-lactam-related"/>
</dbReference>
<gene>
    <name evidence="3" type="ORF">DSM104635_03306</name>
</gene>
<proteinExistence type="predicted"/>
<evidence type="ECO:0000313" key="3">
    <source>
        <dbReference type="EMBL" id="QGZ96446.1"/>
    </source>
</evidence>